<reference evidence="2" key="1">
    <citation type="submission" date="2020-02" db="EMBL/GenBank/DDBJ databases">
        <authorList>
            <person name="Meier V. D."/>
        </authorList>
    </citation>
    <scope>NUCLEOTIDE SEQUENCE</scope>
    <source>
        <strain evidence="2">AVDCRST_MAG49</strain>
    </source>
</reference>
<dbReference type="AlphaFoldDB" id="A0A6J4VB48"/>
<feature type="non-terminal residue" evidence="2">
    <location>
        <position position="1"/>
    </location>
</feature>
<dbReference type="EC" id="4.1.1.19" evidence="2"/>
<protein>
    <submittedName>
        <fullName evidence="2">Arginine decarboxylase</fullName>
        <ecNumber evidence="2">4.1.1.19</ecNumber>
    </submittedName>
</protein>
<organism evidence="2">
    <name type="scientific">uncultured Thermomicrobiales bacterium</name>
    <dbReference type="NCBI Taxonomy" id="1645740"/>
    <lineage>
        <taxon>Bacteria</taxon>
        <taxon>Pseudomonadati</taxon>
        <taxon>Thermomicrobiota</taxon>
        <taxon>Thermomicrobia</taxon>
        <taxon>Thermomicrobiales</taxon>
        <taxon>environmental samples</taxon>
    </lineage>
</organism>
<sequence>DERPQAALRPQPGGAPQRPRDAGRRRPRRHGGPHGPDDQPTAPDPRLARRVPPPDGARGRGDARADDRVGDLGPPQAGRSRRSRGAGRRQARSPFEPVRRHPAGGRRPRTGDDGVRGGSHPARSILGRPGDERPVRRRLSRHDRRLRRHGRPPRRCLRGPRRRTHALDEGPQPQPSLGGLRHRARPPGPDTARGVFRPQSGRATVAGDRGGVRRVGGAIPAGHPCPRPGGSHLRGEGVLPGPGGDPRRRDPRRGRRVAVHRPRDRPWPRPDGSSAADPPVRRAGVAV</sequence>
<dbReference type="GO" id="GO:0008792">
    <property type="term" value="F:arginine decarboxylase activity"/>
    <property type="evidence" value="ECO:0007669"/>
    <property type="project" value="UniProtKB-EC"/>
</dbReference>
<evidence type="ECO:0000256" key="1">
    <source>
        <dbReference type="SAM" id="MobiDB-lite"/>
    </source>
</evidence>
<keyword evidence="2" id="KW-0456">Lyase</keyword>
<gene>
    <name evidence="2" type="ORF">AVDCRST_MAG49-3744</name>
</gene>
<name>A0A6J4VB48_9BACT</name>
<proteinExistence type="predicted"/>
<feature type="region of interest" description="Disordered" evidence="1">
    <location>
        <begin position="1"/>
        <end position="287"/>
    </location>
</feature>
<accession>A0A6J4VB48</accession>
<feature type="compositionally biased region" description="Basic residues" evidence="1">
    <location>
        <begin position="135"/>
        <end position="164"/>
    </location>
</feature>
<feature type="compositionally biased region" description="Basic and acidic residues" evidence="1">
    <location>
        <begin position="57"/>
        <end position="70"/>
    </location>
</feature>
<feature type="compositionally biased region" description="Basic residues" evidence="1">
    <location>
        <begin position="79"/>
        <end position="91"/>
    </location>
</feature>
<feature type="non-terminal residue" evidence="2">
    <location>
        <position position="287"/>
    </location>
</feature>
<dbReference type="EMBL" id="CADCWG010000261">
    <property type="protein sequence ID" value="CAA9572184.1"/>
    <property type="molecule type" value="Genomic_DNA"/>
</dbReference>
<evidence type="ECO:0000313" key="2">
    <source>
        <dbReference type="EMBL" id="CAA9572184.1"/>
    </source>
</evidence>
<feature type="compositionally biased region" description="Basic residues" evidence="1">
    <location>
        <begin position="249"/>
        <end position="263"/>
    </location>
</feature>